<comment type="caution">
    <text evidence="13">The sequence shown here is derived from an EMBL/GenBank/DDBJ whole genome shotgun (WGS) entry which is preliminary data.</text>
</comment>
<reference evidence="13 14" key="1">
    <citation type="submission" date="2019-09" db="EMBL/GenBank/DDBJ databases">
        <title>Salinarimonas rosea gen. nov., sp. nov., a new member of the a-2 subgroup of the Proteobacteria.</title>
        <authorList>
            <person name="Liu J."/>
        </authorList>
    </citation>
    <scope>NUCLEOTIDE SEQUENCE [LARGE SCALE GENOMIC DNA]</scope>
    <source>
        <strain evidence="13 14">BN140002</strain>
    </source>
</reference>
<dbReference type="InterPro" id="IPR008927">
    <property type="entry name" value="6-PGluconate_DH-like_C_sf"/>
</dbReference>
<dbReference type="GO" id="GO:0005737">
    <property type="term" value="C:cytoplasm"/>
    <property type="evidence" value="ECO:0007669"/>
    <property type="project" value="UniProtKB-SubCell"/>
</dbReference>
<evidence type="ECO:0000256" key="7">
    <source>
        <dbReference type="ARBA" id="ARBA00023027"/>
    </source>
</evidence>
<evidence type="ECO:0000256" key="2">
    <source>
        <dbReference type="ARBA" id="ARBA00009463"/>
    </source>
</evidence>
<dbReference type="SUPFAM" id="SSF48179">
    <property type="entry name" value="6-phosphogluconate dehydrogenase C-terminal domain-like"/>
    <property type="match status" value="1"/>
</dbReference>
<dbReference type="GO" id="GO:0070403">
    <property type="term" value="F:NAD+ binding"/>
    <property type="evidence" value="ECO:0007669"/>
    <property type="project" value="InterPro"/>
</dbReference>
<evidence type="ECO:0000256" key="4">
    <source>
        <dbReference type="ARBA" id="ARBA00022490"/>
    </source>
</evidence>
<dbReference type="InterPro" id="IPR022694">
    <property type="entry name" value="3-OHacyl-CoA_DH"/>
</dbReference>
<evidence type="ECO:0000256" key="5">
    <source>
        <dbReference type="ARBA" id="ARBA00022553"/>
    </source>
</evidence>
<dbReference type="Pfam" id="PF00725">
    <property type="entry name" value="3HCDH"/>
    <property type="match status" value="1"/>
</dbReference>
<dbReference type="InterPro" id="IPR013328">
    <property type="entry name" value="6PGD_dom2"/>
</dbReference>
<accession>A0A5B2VU31</accession>
<gene>
    <name evidence="13" type="ORF">F0L46_03140</name>
</gene>
<name>A0A5B2VU31_9HYPH</name>
<dbReference type="EC" id="1.1.1.45" evidence="8"/>
<sequence length="318" mass="34360">MDRIEVAIAGAGLMGHGIALVFALKGHGVRITDNSGETLERLPGLMASALSTLREAGAVDPAWTPERLAAAVRVSPDLAETVRGADLVIEAITERPDLKAALFAELDRICPAETILASNTSYLDVFPLIPAGRQRRALVAHWYTPPYIVDLVDVVPGPETDPAVVERVRDLVLGLGQVPIVLKRFIPGYVANRIQSAISAEVYRLLDEGIATPREIDDAIIHGLSLRIPILGHLAKADFTGLPLLRHALANASYAPPPPATRCETLDSLCDSGRTGVMARQGFFDWGDRDPAELFRDRDLRLLALKRAMAEIGPLQGR</sequence>
<dbReference type="PANTHER" id="PTHR48075:SF1">
    <property type="entry name" value="LAMBDA-CRYSTALLIN HOMOLOG"/>
    <property type="match status" value="1"/>
</dbReference>
<keyword evidence="4" id="KW-0963">Cytoplasm</keyword>
<evidence type="ECO:0000256" key="10">
    <source>
        <dbReference type="PIRSR" id="PIRSR000105-1"/>
    </source>
</evidence>
<evidence type="ECO:0000259" key="11">
    <source>
        <dbReference type="Pfam" id="PF00725"/>
    </source>
</evidence>
<dbReference type="AlphaFoldDB" id="A0A5B2VU31"/>
<keyword evidence="7" id="KW-0520">NAD</keyword>
<dbReference type="EMBL" id="VUOA01000006">
    <property type="protein sequence ID" value="KAA2242294.1"/>
    <property type="molecule type" value="Genomic_DNA"/>
</dbReference>
<feature type="domain" description="3-hydroxyacyl-CoA dehydrogenase NAD binding" evidence="12">
    <location>
        <begin position="6"/>
        <end position="183"/>
    </location>
</feature>
<comment type="similarity">
    <text evidence="2">Belongs to the 3-hydroxyacyl-CoA dehydrogenase family.</text>
</comment>
<comment type="subcellular location">
    <subcellularLocation>
        <location evidence="1">Cytoplasm</location>
    </subcellularLocation>
</comment>
<dbReference type="RefSeq" id="WP_149815565.1">
    <property type="nucleotide sequence ID" value="NZ_VUOA01000006.1"/>
</dbReference>
<dbReference type="PANTHER" id="PTHR48075">
    <property type="entry name" value="3-HYDROXYACYL-COA DEHYDROGENASE FAMILY PROTEIN"/>
    <property type="match status" value="1"/>
</dbReference>
<evidence type="ECO:0000256" key="1">
    <source>
        <dbReference type="ARBA" id="ARBA00004496"/>
    </source>
</evidence>
<keyword evidence="5" id="KW-0597">Phosphoprotein</keyword>
<evidence type="ECO:0000256" key="9">
    <source>
        <dbReference type="ARBA" id="ARBA00042709"/>
    </source>
</evidence>
<keyword evidence="14" id="KW-1185">Reference proteome</keyword>
<dbReference type="SUPFAM" id="SSF51735">
    <property type="entry name" value="NAD(P)-binding Rossmann-fold domains"/>
    <property type="match status" value="1"/>
</dbReference>
<dbReference type="OrthoDB" id="9803287at2"/>
<reference evidence="13 14" key="2">
    <citation type="submission" date="2019-09" db="EMBL/GenBank/DDBJ databases">
        <authorList>
            <person name="Jin C."/>
        </authorList>
    </citation>
    <scope>NUCLEOTIDE SEQUENCE [LARGE SCALE GENOMIC DNA]</scope>
    <source>
        <strain evidence="13 14">BN140002</strain>
    </source>
</reference>
<dbReference type="GO" id="GO:0006631">
    <property type="term" value="P:fatty acid metabolic process"/>
    <property type="evidence" value="ECO:0007669"/>
    <property type="project" value="InterPro"/>
</dbReference>
<proteinExistence type="inferred from homology"/>
<dbReference type="InterPro" id="IPR006108">
    <property type="entry name" value="3HC_DH_C"/>
</dbReference>
<evidence type="ECO:0000256" key="8">
    <source>
        <dbReference type="ARBA" id="ARBA00038962"/>
    </source>
</evidence>
<evidence type="ECO:0000256" key="6">
    <source>
        <dbReference type="ARBA" id="ARBA00023002"/>
    </source>
</evidence>
<evidence type="ECO:0000259" key="12">
    <source>
        <dbReference type="Pfam" id="PF02737"/>
    </source>
</evidence>
<dbReference type="Gene3D" id="3.40.50.720">
    <property type="entry name" value="NAD(P)-binding Rossmann-like Domain"/>
    <property type="match status" value="1"/>
</dbReference>
<dbReference type="GO" id="GO:0050104">
    <property type="term" value="F:L-gulonate 3-dehydrogenase activity"/>
    <property type="evidence" value="ECO:0007669"/>
    <property type="project" value="UniProtKB-EC"/>
</dbReference>
<dbReference type="Gene3D" id="1.10.1040.10">
    <property type="entry name" value="N-(1-d-carboxylethyl)-l-norvaline Dehydrogenase, domain 2"/>
    <property type="match status" value="1"/>
</dbReference>
<comment type="subunit">
    <text evidence="3">Homodimer.</text>
</comment>
<dbReference type="Pfam" id="PF02737">
    <property type="entry name" value="3HCDH_N"/>
    <property type="match status" value="1"/>
</dbReference>
<feature type="site" description="Important for catalytic activity" evidence="10">
    <location>
        <position position="141"/>
    </location>
</feature>
<feature type="domain" description="3-hydroxyacyl-CoA dehydrogenase C-terminal" evidence="11">
    <location>
        <begin position="188"/>
        <end position="286"/>
    </location>
</feature>
<dbReference type="Proteomes" id="UP000323142">
    <property type="component" value="Unassembled WGS sequence"/>
</dbReference>
<protein>
    <recommendedName>
        <fullName evidence="9">L-gulonate 3-dehydrogenase</fullName>
        <ecNumber evidence="8">1.1.1.45</ecNumber>
    </recommendedName>
    <alternativeName>
        <fullName evidence="9">L-gulonate 3-dehydrogenase</fullName>
    </alternativeName>
</protein>
<evidence type="ECO:0000313" key="13">
    <source>
        <dbReference type="EMBL" id="KAA2242294.1"/>
    </source>
</evidence>
<evidence type="ECO:0000313" key="14">
    <source>
        <dbReference type="Proteomes" id="UP000323142"/>
    </source>
</evidence>
<dbReference type="InterPro" id="IPR006176">
    <property type="entry name" value="3-OHacyl-CoA_DH_NAD-bd"/>
</dbReference>
<organism evidence="13 14">
    <name type="scientific">Salinarimonas soli</name>
    <dbReference type="NCBI Taxonomy" id="1638099"/>
    <lineage>
        <taxon>Bacteria</taxon>
        <taxon>Pseudomonadati</taxon>
        <taxon>Pseudomonadota</taxon>
        <taxon>Alphaproteobacteria</taxon>
        <taxon>Hyphomicrobiales</taxon>
        <taxon>Salinarimonadaceae</taxon>
        <taxon>Salinarimonas</taxon>
    </lineage>
</organism>
<evidence type="ECO:0000256" key="3">
    <source>
        <dbReference type="ARBA" id="ARBA00011738"/>
    </source>
</evidence>
<dbReference type="InterPro" id="IPR036291">
    <property type="entry name" value="NAD(P)-bd_dom_sf"/>
</dbReference>
<dbReference type="PIRSF" id="PIRSF000105">
    <property type="entry name" value="HCDH"/>
    <property type="match status" value="1"/>
</dbReference>
<keyword evidence="6" id="KW-0560">Oxidoreductase</keyword>